<sequence>MDTAHLADSIDHTLALLTVEEAARRLRIGRTTCFALVRSGELESITVGHLRRVPADAIPEFVTRLRKKQNRTATVTIVQAA</sequence>
<dbReference type="InterPro" id="IPR010093">
    <property type="entry name" value="SinI_DNA-bd"/>
</dbReference>
<protein>
    <submittedName>
        <fullName evidence="2">Helix-turn-helix domain-containing protein</fullName>
    </submittedName>
</protein>
<dbReference type="InterPro" id="IPR041657">
    <property type="entry name" value="HTH_17"/>
</dbReference>
<reference evidence="2 3" key="1">
    <citation type="submission" date="2019-10" db="EMBL/GenBank/DDBJ databases">
        <title>Streptomyces sp. strain GY16 isolated from leaves of Broussonetia papyrifera.</title>
        <authorList>
            <person name="Mo P."/>
        </authorList>
    </citation>
    <scope>NUCLEOTIDE SEQUENCE [LARGE SCALE GENOMIC DNA]</scope>
    <source>
        <strain evidence="2 3">GY16</strain>
    </source>
</reference>
<dbReference type="Proteomes" id="UP000327294">
    <property type="component" value="Chromosome"/>
</dbReference>
<dbReference type="Pfam" id="PF12728">
    <property type="entry name" value="HTH_17"/>
    <property type="match status" value="1"/>
</dbReference>
<dbReference type="KEGG" id="sphv:F9278_17625"/>
<gene>
    <name evidence="2" type="ORF">F9278_17625</name>
</gene>
<dbReference type="GO" id="GO:0003677">
    <property type="term" value="F:DNA binding"/>
    <property type="evidence" value="ECO:0007669"/>
    <property type="project" value="InterPro"/>
</dbReference>
<dbReference type="EMBL" id="CP045096">
    <property type="protein sequence ID" value="QFQ97742.1"/>
    <property type="molecule type" value="Genomic_DNA"/>
</dbReference>
<keyword evidence="3" id="KW-1185">Reference proteome</keyword>
<dbReference type="NCBIfam" id="TIGR01764">
    <property type="entry name" value="excise"/>
    <property type="match status" value="1"/>
</dbReference>
<organism evidence="2 3">
    <name type="scientific">Streptomyces phaeolivaceus</name>
    <dbReference type="NCBI Taxonomy" id="2653200"/>
    <lineage>
        <taxon>Bacteria</taxon>
        <taxon>Bacillati</taxon>
        <taxon>Actinomycetota</taxon>
        <taxon>Actinomycetes</taxon>
        <taxon>Kitasatosporales</taxon>
        <taxon>Streptomycetaceae</taxon>
        <taxon>Streptomyces</taxon>
    </lineage>
</organism>
<name>A0A5P8K4N1_9ACTN</name>
<evidence type="ECO:0000313" key="3">
    <source>
        <dbReference type="Proteomes" id="UP000327294"/>
    </source>
</evidence>
<proteinExistence type="predicted"/>
<accession>A0A5P8K4N1</accession>
<dbReference type="RefSeq" id="WP_152169222.1">
    <property type="nucleotide sequence ID" value="NZ_CP045096.1"/>
</dbReference>
<evidence type="ECO:0000313" key="2">
    <source>
        <dbReference type="EMBL" id="QFQ97742.1"/>
    </source>
</evidence>
<feature type="domain" description="Helix-turn-helix" evidence="1">
    <location>
        <begin position="16"/>
        <end position="64"/>
    </location>
</feature>
<evidence type="ECO:0000259" key="1">
    <source>
        <dbReference type="Pfam" id="PF12728"/>
    </source>
</evidence>
<dbReference type="AlphaFoldDB" id="A0A5P8K4N1"/>